<keyword evidence="1" id="KW-1133">Transmembrane helix</keyword>
<proteinExistence type="predicted"/>
<evidence type="ECO:0000313" key="2">
    <source>
        <dbReference type="EMBL" id="UNZ03676.1"/>
    </source>
</evidence>
<evidence type="ECO:0000313" key="3">
    <source>
        <dbReference type="Proteomes" id="UP000829494"/>
    </source>
</evidence>
<keyword evidence="1" id="KW-0812">Transmembrane</keyword>
<keyword evidence="1" id="KW-0472">Membrane</keyword>
<name>A0ABY3Z1G2_STRRM</name>
<gene>
    <name evidence="2" type="ORF">SRIMR7_16060</name>
</gene>
<accession>A0ABY3Z1G2</accession>
<feature type="transmembrane region" description="Helical" evidence="1">
    <location>
        <begin position="33"/>
        <end position="55"/>
    </location>
</feature>
<dbReference type="EMBL" id="CP094298">
    <property type="protein sequence ID" value="UNZ03676.1"/>
    <property type="molecule type" value="Genomic_DNA"/>
</dbReference>
<keyword evidence="3" id="KW-1185">Reference proteome</keyword>
<dbReference type="Proteomes" id="UP000829494">
    <property type="component" value="Chromosome"/>
</dbReference>
<organism evidence="2 3">
    <name type="scientific">Streptomyces rimosus subsp. rimosus</name>
    <dbReference type="NCBI Taxonomy" id="132474"/>
    <lineage>
        <taxon>Bacteria</taxon>
        <taxon>Bacillati</taxon>
        <taxon>Actinomycetota</taxon>
        <taxon>Actinomycetes</taxon>
        <taxon>Kitasatosporales</taxon>
        <taxon>Streptomycetaceae</taxon>
        <taxon>Streptomyces</taxon>
    </lineage>
</organism>
<reference evidence="2 3" key="1">
    <citation type="submission" date="2022-03" db="EMBL/GenBank/DDBJ databases">
        <title>Complete genome of Streptomyces rimosus ssp. rimosus R7 (=ATCC 10970).</title>
        <authorList>
            <person name="Beganovic S."/>
            <person name="Ruckert C."/>
            <person name="Busche T."/>
            <person name="Kalinowski J."/>
            <person name="Wittmann C."/>
        </authorList>
    </citation>
    <scope>NUCLEOTIDE SEQUENCE [LARGE SCALE GENOMIC DNA]</scope>
    <source>
        <strain evidence="2 3">R7</strain>
    </source>
</reference>
<evidence type="ECO:0008006" key="4">
    <source>
        <dbReference type="Google" id="ProtNLM"/>
    </source>
</evidence>
<sequence>MRIGAIVFLIGAVATLATVTPLFIGADPLPSVFYWVCMLMGVGFVVAAAGVLRSVAAQRRQARSSAA</sequence>
<protein>
    <recommendedName>
        <fullName evidence="4">Integral membrane protein</fullName>
    </recommendedName>
</protein>
<evidence type="ECO:0000256" key="1">
    <source>
        <dbReference type="SAM" id="Phobius"/>
    </source>
</evidence>